<organism evidence="2 3">
    <name type="scientific">Bionectria ochroleuca</name>
    <name type="common">Gliocladium roseum</name>
    <dbReference type="NCBI Taxonomy" id="29856"/>
    <lineage>
        <taxon>Eukaryota</taxon>
        <taxon>Fungi</taxon>
        <taxon>Dikarya</taxon>
        <taxon>Ascomycota</taxon>
        <taxon>Pezizomycotina</taxon>
        <taxon>Sordariomycetes</taxon>
        <taxon>Hypocreomycetidae</taxon>
        <taxon>Hypocreales</taxon>
        <taxon>Bionectriaceae</taxon>
        <taxon>Clonostachys</taxon>
    </lineage>
</organism>
<sequence length="457" mass="50313">MSDSAPNAALGSLGSVPLVPAPSLPPIIAEWAAILPLICHLANQRDDYITTGDVALKGKLSVGLFPRLGTLSGLSRLLERGTEYLDYASTKGGSSRTVWDVKWGSVFPCANGAAVHVLSKYLLSRSKEPPRRISEKTSIQVQRQQSEKSTGGLNSSYTSYYDGSIPKTGKGSIRRYQTLHVYQFYRNQKTRSWRRQAKDFFDSLPVQITQWLLLIGLSIFLGLFGCYGTCAIIACSTASEIIARNVKIPRSAGYLKNSEYHDACMLMAAHENATEWHLYIGDRAIVDTLLNKPMFVIPDGTTTKLTASWFWFAHLLQLAAMTFVAAQKGWDGTCLMLLLAGHWSLYFLHSGQGVAQDWLEKEGIEAKVKSFEFGGRFGLMGAIQLFSGSTTTRWMDAILVPHPRRELWLKRLQGSDGAGHIDVLEASWVQFSSDASFAGAEVLEAEFTTTHSKAGPA</sequence>
<accession>A0ABY6TWX6</accession>
<feature type="compositionally biased region" description="Polar residues" evidence="1">
    <location>
        <begin position="136"/>
        <end position="155"/>
    </location>
</feature>
<name>A0ABY6TWX6_BIOOC</name>
<evidence type="ECO:0000313" key="3">
    <source>
        <dbReference type="Proteomes" id="UP000766486"/>
    </source>
</evidence>
<reference evidence="2 3" key="1">
    <citation type="submission" date="2019-06" db="EMBL/GenBank/DDBJ databases">
        <authorList>
            <person name="Broberg M."/>
        </authorList>
    </citation>
    <scope>NUCLEOTIDE SEQUENCE [LARGE SCALE GENOMIC DNA]</scope>
</reference>
<evidence type="ECO:0000256" key="1">
    <source>
        <dbReference type="SAM" id="MobiDB-lite"/>
    </source>
</evidence>
<dbReference type="EMBL" id="CABFNS010000698">
    <property type="protein sequence ID" value="VUC22965.1"/>
    <property type="molecule type" value="Genomic_DNA"/>
</dbReference>
<feature type="region of interest" description="Disordered" evidence="1">
    <location>
        <begin position="132"/>
        <end position="155"/>
    </location>
</feature>
<proteinExistence type="predicted"/>
<evidence type="ECO:0000313" key="2">
    <source>
        <dbReference type="EMBL" id="VUC22965.1"/>
    </source>
</evidence>
<comment type="caution">
    <text evidence="2">The sequence shown here is derived from an EMBL/GenBank/DDBJ whole genome shotgun (WGS) entry which is preliminary data.</text>
</comment>
<protein>
    <submittedName>
        <fullName evidence="2">Uncharacterized protein</fullName>
    </submittedName>
</protein>
<keyword evidence="3" id="KW-1185">Reference proteome</keyword>
<gene>
    <name evidence="2" type="ORF">CLO192961_LOCUS98223</name>
</gene>
<dbReference type="Proteomes" id="UP000766486">
    <property type="component" value="Unassembled WGS sequence"/>
</dbReference>